<organism evidence="1 2">
    <name type="scientific">Engystomops pustulosus</name>
    <name type="common">Tungara frog</name>
    <name type="synonym">Physalaemus pustulosus</name>
    <dbReference type="NCBI Taxonomy" id="76066"/>
    <lineage>
        <taxon>Eukaryota</taxon>
        <taxon>Metazoa</taxon>
        <taxon>Chordata</taxon>
        <taxon>Craniata</taxon>
        <taxon>Vertebrata</taxon>
        <taxon>Euteleostomi</taxon>
        <taxon>Amphibia</taxon>
        <taxon>Batrachia</taxon>
        <taxon>Anura</taxon>
        <taxon>Neobatrachia</taxon>
        <taxon>Hyloidea</taxon>
        <taxon>Leptodactylidae</taxon>
        <taxon>Leiuperinae</taxon>
        <taxon>Engystomops</taxon>
    </lineage>
</organism>
<sequence>MFGSQFSTILESLEGNKGVRFLEKKKKICKLFCSQRKISPKAKPGKFPSKQPNFRQGKDTYLGKKASFTPNIPYQISSLGFPPSYIEVINSSSNSSL</sequence>
<proteinExistence type="predicted"/>
<evidence type="ECO:0000313" key="1">
    <source>
        <dbReference type="EMBL" id="KAG8563416.1"/>
    </source>
</evidence>
<dbReference type="Proteomes" id="UP000824782">
    <property type="component" value="Unassembled WGS sequence"/>
</dbReference>
<evidence type="ECO:0000313" key="2">
    <source>
        <dbReference type="Proteomes" id="UP000824782"/>
    </source>
</evidence>
<name>A0AAV7APE1_ENGPU</name>
<keyword evidence="2" id="KW-1185">Reference proteome</keyword>
<dbReference type="AlphaFoldDB" id="A0AAV7APE1"/>
<gene>
    <name evidence="1" type="ORF">GDO81_016060</name>
</gene>
<accession>A0AAV7APE1</accession>
<reference evidence="1" key="1">
    <citation type="thesis" date="2020" institute="ProQuest LLC" country="789 East Eisenhower Parkway, Ann Arbor, MI, USA">
        <title>Comparative Genomics and Chromosome Evolution.</title>
        <authorList>
            <person name="Mudd A.B."/>
        </authorList>
    </citation>
    <scope>NUCLEOTIDE SEQUENCE</scope>
    <source>
        <strain evidence="1">237g6f4</strain>
        <tissue evidence="1">Blood</tissue>
    </source>
</reference>
<dbReference type="EMBL" id="WNYA01000007">
    <property type="protein sequence ID" value="KAG8563416.1"/>
    <property type="molecule type" value="Genomic_DNA"/>
</dbReference>
<protein>
    <submittedName>
        <fullName evidence="1">Uncharacterized protein</fullName>
    </submittedName>
</protein>
<comment type="caution">
    <text evidence="1">The sequence shown here is derived from an EMBL/GenBank/DDBJ whole genome shotgun (WGS) entry which is preliminary data.</text>
</comment>